<evidence type="ECO:0000256" key="8">
    <source>
        <dbReference type="SAM" id="MobiDB-lite"/>
    </source>
</evidence>
<dbReference type="Proteomes" id="UP000250369">
    <property type="component" value="Unassembled WGS sequence"/>
</dbReference>
<comment type="cofactor">
    <cofactor evidence="1">
        <name>pyridoxal 5'-phosphate</name>
        <dbReference type="ChEBI" id="CHEBI:597326"/>
    </cofactor>
</comment>
<dbReference type="GO" id="GO:0003677">
    <property type="term" value="F:DNA binding"/>
    <property type="evidence" value="ECO:0007669"/>
    <property type="project" value="UniProtKB-KW"/>
</dbReference>
<feature type="domain" description="HTH gntR-type" evidence="9">
    <location>
        <begin position="13"/>
        <end position="81"/>
    </location>
</feature>
<dbReference type="OrthoDB" id="9808770at2"/>
<evidence type="ECO:0000313" key="10">
    <source>
        <dbReference type="EMBL" id="RAV09387.1"/>
    </source>
</evidence>
<dbReference type="Pfam" id="PF00392">
    <property type="entry name" value="GntR"/>
    <property type="match status" value="1"/>
</dbReference>
<dbReference type="InterPro" id="IPR051446">
    <property type="entry name" value="HTH_trans_reg/aminotransferase"/>
</dbReference>
<evidence type="ECO:0000256" key="5">
    <source>
        <dbReference type="ARBA" id="ARBA00023015"/>
    </source>
</evidence>
<dbReference type="Gene3D" id="1.10.10.10">
    <property type="entry name" value="Winged helix-like DNA-binding domain superfamily/Winged helix DNA-binding domain"/>
    <property type="match status" value="1"/>
</dbReference>
<sequence>MQIPFETYKERYGTKYLALFHAIKDAIAAGSLPDGHKLPSSRELAASYRLSRGTVNQVYEMLAAEGYVSAGVGSGTYVTFNSGGDAAPRGGVPLRLSAWGRRVDAQPLLSAGGRRTEERTGGEGSEPTKYTNDGSAEWDAAERSISEGAEQGTAGLAESEAARTGAPMLAGPRPGGPGQAPRASAEARAAMISFESGTPDMRLFPAAAWKRCLYAEARELLAEPREEPFASLGHGPLREAIARYLRRERGIAAEAGDVAVTSGSMQALALLIQLLVEPGDAVVVENPGYRGIRRAIDAAGGRLLPVRVDSHGIEVSRWDARLAFVTPSRHFPTGAVLSLERRQQLLQWAEERGAIVVEDDYDSEFRHHGRPLEPLKALDRDGRVVYIGTFTKTMVPNLRLGYAVLPPGLLVPFAKAKQLFEPHPASLLEQRALAAFMNSGQYERHLRRMKRVYSRKYALLETLLREKLGGLFDIEPTDAGLHLFAWWKGSAERLRSYLAACERNGVQLFEGTASYAGDPRLCAVFGFSHLSEHEIREAVARMAKTAEGVTSTSCY</sequence>
<keyword evidence="6" id="KW-0238">DNA-binding</keyword>
<dbReference type="InterPro" id="IPR015421">
    <property type="entry name" value="PyrdxlP-dep_Trfase_major"/>
</dbReference>
<reference evidence="10 11" key="1">
    <citation type="journal article" date="2009" name="Int. J. Syst. Evol. Microbiol.">
        <title>Paenibacillus contaminans sp. nov., isolated from a contaminated laboratory plate.</title>
        <authorList>
            <person name="Chou J.H."/>
            <person name="Lee J.H."/>
            <person name="Lin M.C."/>
            <person name="Chang P.S."/>
            <person name="Arun A.B."/>
            <person name="Young C.C."/>
            <person name="Chen W.M."/>
        </authorList>
    </citation>
    <scope>NUCLEOTIDE SEQUENCE [LARGE SCALE GENOMIC DNA]</scope>
    <source>
        <strain evidence="10 11">CKOBP-6</strain>
    </source>
</reference>
<feature type="region of interest" description="Disordered" evidence="8">
    <location>
        <begin position="107"/>
        <end position="136"/>
    </location>
</feature>
<keyword evidence="3 10" id="KW-0032">Aminotransferase</keyword>
<dbReference type="CDD" id="cd07377">
    <property type="entry name" value="WHTH_GntR"/>
    <property type="match status" value="1"/>
</dbReference>
<name>A0A329LXC9_9BACL</name>
<dbReference type="InterPro" id="IPR036388">
    <property type="entry name" value="WH-like_DNA-bd_sf"/>
</dbReference>
<proteinExistence type="inferred from homology"/>
<keyword evidence="7" id="KW-0804">Transcription</keyword>
<dbReference type="SMART" id="SM00345">
    <property type="entry name" value="HTH_GNTR"/>
    <property type="match status" value="1"/>
</dbReference>
<evidence type="ECO:0000256" key="6">
    <source>
        <dbReference type="ARBA" id="ARBA00023125"/>
    </source>
</evidence>
<keyword evidence="11" id="KW-1185">Reference proteome</keyword>
<dbReference type="PROSITE" id="PS50949">
    <property type="entry name" value="HTH_GNTR"/>
    <property type="match status" value="1"/>
</dbReference>
<accession>A0A329LXC9</accession>
<dbReference type="InterPro" id="IPR015424">
    <property type="entry name" value="PyrdxlP-dep_Trfase"/>
</dbReference>
<evidence type="ECO:0000256" key="7">
    <source>
        <dbReference type="ARBA" id="ARBA00023163"/>
    </source>
</evidence>
<evidence type="ECO:0000256" key="2">
    <source>
        <dbReference type="ARBA" id="ARBA00005384"/>
    </source>
</evidence>
<dbReference type="GO" id="GO:0008483">
    <property type="term" value="F:transaminase activity"/>
    <property type="evidence" value="ECO:0007669"/>
    <property type="project" value="UniProtKB-KW"/>
</dbReference>
<evidence type="ECO:0000256" key="3">
    <source>
        <dbReference type="ARBA" id="ARBA00022576"/>
    </source>
</evidence>
<keyword evidence="4" id="KW-0663">Pyridoxal phosphate</keyword>
<evidence type="ECO:0000259" key="9">
    <source>
        <dbReference type="PROSITE" id="PS50949"/>
    </source>
</evidence>
<dbReference type="AlphaFoldDB" id="A0A329LXC9"/>
<comment type="similarity">
    <text evidence="2">In the C-terminal section; belongs to the class-I pyridoxal-phosphate-dependent aminotransferase family.</text>
</comment>
<dbReference type="InterPro" id="IPR000524">
    <property type="entry name" value="Tscrpt_reg_HTH_GntR"/>
</dbReference>
<evidence type="ECO:0000313" key="11">
    <source>
        <dbReference type="Proteomes" id="UP000250369"/>
    </source>
</evidence>
<evidence type="ECO:0000256" key="4">
    <source>
        <dbReference type="ARBA" id="ARBA00022898"/>
    </source>
</evidence>
<comment type="caution">
    <text evidence="10">The sequence shown here is derived from an EMBL/GenBank/DDBJ whole genome shotgun (WGS) entry which is preliminary data.</text>
</comment>
<organism evidence="10 11">
    <name type="scientific">Paenibacillus contaminans</name>
    <dbReference type="NCBI Taxonomy" id="450362"/>
    <lineage>
        <taxon>Bacteria</taxon>
        <taxon>Bacillati</taxon>
        <taxon>Bacillota</taxon>
        <taxon>Bacilli</taxon>
        <taxon>Bacillales</taxon>
        <taxon>Paenibacillaceae</taxon>
        <taxon>Paenibacillus</taxon>
    </lineage>
</organism>
<keyword evidence="5" id="KW-0805">Transcription regulation</keyword>
<protein>
    <submittedName>
        <fullName evidence="10">PLP-dependent aminotransferase family protein</fullName>
    </submittedName>
</protein>
<gene>
    <name evidence="10" type="ORF">DQG23_39490</name>
</gene>
<evidence type="ECO:0000256" key="1">
    <source>
        <dbReference type="ARBA" id="ARBA00001933"/>
    </source>
</evidence>
<dbReference type="EMBL" id="QMFB01000050">
    <property type="protein sequence ID" value="RAV09387.1"/>
    <property type="molecule type" value="Genomic_DNA"/>
</dbReference>
<dbReference type="SUPFAM" id="SSF53383">
    <property type="entry name" value="PLP-dependent transferases"/>
    <property type="match status" value="1"/>
</dbReference>
<dbReference type="InterPro" id="IPR036390">
    <property type="entry name" value="WH_DNA-bd_sf"/>
</dbReference>
<dbReference type="Pfam" id="PF00155">
    <property type="entry name" value="Aminotran_1_2"/>
    <property type="match status" value="1"/>
</dbReference>
<dbReference type="InterPro" id="IPR004839">
    <property type="entry name" value="Aminotransferase_I/II_large"/>
</dbReference>
<dbReference type="SUPFAM" id="SSF46785">
    <property type="entry name" value="Winged helix' DNA-binding domain"/>
    <property type="match status" value="1"/>
</dbReference>
<dbReference type="Gene3D" id="3.40.640.10">
    <property type="entry name" value="Type I PLP-dependent aspartate aminotransferase-like (Major domain)"/>
    <property type="match status" value="1"/>
</dbReference>
<dbReference type="CDD" id="cd00609">
    <property type="entry name" value="AAT_like"/>
    <property type="match status" value="1"/>
</dbReference>
<dbReference type="GO" id="GO:0003700">
    <property type="term" value="F:DNA-binding transcription factor activity"/>
    <property type="evidence" value="ECO:0007669"/>
    <property type="project" value="InterPro"/>
</dbReference>
<dbReference type="PANTHER" id="PTHR46577:SF1">
    <property type="entry name" value="HTH-TYPE TRANSCRIPTIONAL REGULATORY PROTEIN GABR"/>
    <property type="match status" value="1"/>
</dbReference>
<dbReference type="PRINTS" id="PR00035">
    <property type="entry name" value="HTHGNTR"/>
</dbReference>
<dbReference type="GO" id="GO:0030170">
    <property type="term" value="F:pyridoxal phosphate binding"/>
    <property type="evidence" value="ECO:0007669"/>
    <property type="project" value="InterPro"/>
</dbReference>
<keyword evidence="10" id="KW-0808">Transferase</keyword>
<dbReference type="RefSeq" id="WP_113036554.1">
    <property type="nucleotide sequence ID" value="NZ_QMFB01000050.1"/>
</dbReference>
<dbReference type="PANTHER" id="PTHR46577">
    <property type="entry name" value="HTH-TYPE TRANSCRIPTIONAL REGULATORY PROTEIN GABR"/>
    <property type="match status" value="1"/>
</dbReference>